<proteinExistence type="inferred from homology"/>
<evidence type="ECO:0000313" key="9">
    <source>
        <dbReference type="EMBL" id="KAA8915543.1"/>
    </source>
</evidence>
<dbReference type="InterPro" id="IPR045306">
    <property type="entry name" value="SDH-like"/>
</dbReference>
<evidence type="ECO:0000259" key="7">
    <source>
        <dbReference type="Pfam" id="PF00107"/>
    </source>
</evidence>
<keyword evidence="4 6" id="KW-0862">Zinc</keyword>
<protein>
    <recommendedName>
        <fullName evidence="11">Enoyl reductase (ER) domain-containing protein</fullName>
    </recommendedName>
</protein>
<dbReference type="InterPro" id="IPR013154">
    <property type="entry name" value="ADH-like_N"/>
</dbReference>
<dbReference type="OrthoDB" id="5363962at2759"/>
<comment type="caution">
    <text evidence="9">The sequence shown here is derived from an EMBL/GenBank/DDBJ whole genome shotgun (WGS) entry which is preliminary data.</text>
</comment>
<dbReference type="InterPro" id="IPR013149">
    <property type="entry name" value="ADH-like_C"/>
</dbReference>
<evidence type="ECO:0000256" key="6">
    <source>
        <dbReference type="RuleBase" id="RU361277"/>
    </source>
</evidence>
<evidence type="ECO:0000256" key="1">
    <source>
        <dbReference type="ARBA" id="ARBA00001947"/>
    </source>
</evidence>
<evidence type="ECO:0000259" key="8">
    <source>
        <dbReference type="Pfam" id="PF08240"/>
    </source>
</evidence>
<dbReference type="VEuPathDB" id="FungiDB:TRICI_002282"/>
<evidence type="ECO:0008006" key="11">
    <source>
        <dbReference type="Google" id="ProtNLM"/>
    </source>
</evidence>
<dbReference type="EMBL" id="SWFS01000157">
    <property type="protein sequence ID" value="KAA8915543.1"/>
    <property type="molecule type" value="Genomic_DNA"/>
</dbReference>
<dbReference type="Gene3D" id="3.40.50.720">
    <property type="entry name" value="NAD(P)-binding Rossmann-like Domain"/>
    <property type="match status" value="1"/>
</dbReference>
<dbReference type="Pfam" id="PF08240">
    <property type="entry name" value="ADH_N"/>
    <property type="match status" value="1"/>
</dbReference>
<dbReference type="CDD" id="cd05285">
    <property type="entry name" value="sorbitol_DH"/>
    <property type="match status" value="1"/>
</dbReference>
<dbReference type="Pfam" id="PF00107">
    <property type="entry name" value="ADH_zinc_N"/>
    <property type="match status" value="1"/>
</dbReference>
<evidence type="ECO:0000256" key="2">
    <source>
        <dbReference type="ARBA" id="ARBA00008072"/>
    </source>
</evidence>
<keyword evidence="5" id="KW-0560">Oxidoreductase</keyword>
<feature type="domain" description="Alcohol dehydrogenase-like C-terminal" evidence="7">
    <location>
        <begin position="190"/>
        <end position="325"/>
    </location>
</feature>
<sequence length="370" mass="39604">MTRDTTKSAVLYGPKDIRIESKSVDPPKADEVQVQVTHTGICGSDLHYYFDGKNGPYEMKHPFTLGHEAAGRVTDVGSNVKDLKVGDPVALEVGVACLKCDICVTRKLYNLCPNLHFRGSAKSYPHYEGTLSEVVNHPAKWCHVIPPGIKDLALGALAEPLSVAMQAIEKSKIEQESIAPSVLVIGAGTIGQLVAFAAKKAGAEKTVICDISDKRVDFALDSGFADAGVVLKPVKGSEDAALANFEQVCDATGESGFDHVFECTSVELCVQMAYYSANPGATITLVGMGSPLTYVPLAQATVKELSVVAVFRYAHTYPKALELLDKEQERLLKVVTHRFPLDAAAEAFKAASIPVDDKGNLLVKAVISTE</sequence>
<dbReference type="InterPro" id="IPR011032">
    <property type="entry name" value="GroES-like_sf"/>
</dbReference>
<dbReference type="InterPro" id="IPR002328">
    <property type="entry name" value="ADH_Zn_CS"/>
</dbReference>
<dbReference type="SUPFAM" id="SSF51735">
    <property type="entry name" value="NAD(P)-binding Rossmann-fold domains"/>
    <property type="match status" value="1"/>
</dbReference>
<dbReference type="PANTHER" id="PTHR43161">
    <property type="entry name" value="SORBITOL DEHYDROGENASE"/>
    <property type="match status" value="1"/>
</dbReference>
<feature type="domain" description="Alcohol dehydrogenase-like N-terminal" evidence="8">
    <location>
        <begin position="29"/>
        <end position="146"/>
    </location>
</feature>
<gene>
    <name evidence="9" type="ORF">TRICI_002282</name>
</gene>
<comment type="similarity">
    <text evidence="2 6">Belongs to the zinc-containing alcohol dehydrogenase family.</text>
</comment>
<dbReference type="Gene3D" id="3.90.180.10">
    <property type="entry name" value="Medium-chain alcohol dehydrogenases, catalytic domain"/>
    <property type="match status" value="1"/>
</dbReference>
<dbReference type="GO" id="GO:0006062">
    <property type="term" value="P:sorbitol catabolic process"/>
    <property type="evidence" value="ECO:0007669"/>
    <property type="project" value="TreeGrafter"/>
</dbReference>
<accession>A0A642V7C2</accession>
<dbReference type="PROSITE" id="PS00059">
    <property type="entry name" value="ADH_ZINC"/>
    <property type="match status" value="1"/>
</dbReference>
<dbReference type="InterPro" id="IPR036291">
    <property type="entry name" value="NAD(P)-bd_dom_sf"/>
</dbReference>
<dbReference type="GO" id="GO:0008270">
    <property type="term" value="F:zinc ion binding"/>
    <property type="evidence" value="ECO:0007669"/>
    <property type="project" value="InterPro"/>
</dbReference>
<evidence type="ECO:0000256" key="3">
    <source>
        <dbReference type="ARBA" id="ARBA00022723"/>
    </source>
</evidence>
<evidence type="ECO:0000256" key="5">
    <source>
        <dbReference type="ARBA" id="ARBA00023002"/>
    </source>
</evidence>
<comment type="cofactor">
    <cofactor evidence="1 6">
        <name>Zn(2+)</name>
        <dbReference type="ChEBI" id="CHEBI:29105"/>
    </cofactor>
</comment>
<dbReference type="AlphaFoldDB" id="A0A642V7C2"/>
<reference evidence="9" key="1">
    <citation type="journal article" date="2019" name="G3 (Bethesda)">
        <title>Genome Assemblies of Two Rare Opportunistic Yeast Pathogens: Diutina rugosa (syn. Candida rugosa) and Trichomonascus ciferrii (syn. Candida ciferrii).</title>
        <authorList>
            <person name="Mixao V."/>
            <person name="Saus E."/>
            <person name="Hansen A.P."/>
            <person name="Lass-Florl C."/>
            <person name="Gabaldon T."/>
        </authorList>
    </citation>
    <scope>NUCLEOTIDE SEQUENCE</scope>
    <source>
        <strain evidence="9">CBS 4856</strain>
    </source>
</reference>
<organism evidence="9 10">
    <name type="scientific">Trichomonascus ciferrii</name>
    <dbReference type="NCBI Taxonomy" id="44093"/>
    <lineage>
        <taxon>Eukaryota</taxon>
        <taxon>Fungi</taxon>
        <taxon>Dikarya</taxon>
        <taxon>Ascomycota</taxon>
        <taxon>Saccharomycotina</taxon>
        <taxon>Dipodascomycetes</taxon>
        <taxon>Dipodascales</taxon>
        <taxon>Trichomonascaceae</taxon>
        <taxon>Trichomonascus</taxon>
        <taxon>Trichomonascus ciferrii complex</taxon>
    </lineage>
</organism>
<name>A0A642V7C2_9ASCO</name>
<dbReference type="GO" id="GO:0003939">
    <property type="term" value="F:L-iditol 2-dehydrogenase (NAD+) activity"/>
    <property type="evidence" value="ECO:0007669"/>
    <property type="project" value="TreeGrafter"/>
</dbReference>
<keyword evidence="3 6" id="KW-0479">Metal-binding</keyword>
<evidence type="ECO:0000313" key="10">
    <source>
        <dbReference type="Proteomes" id="UP000761534"/>
    </source>
</evidence>
<evidence type="ECO:0000256" key="4">
    <source>
        <dbReference type="ARBA" id="ARBA00022833"/>
    </source>
</evidence>
<dbReference type="PANTHER" id="PTHR43161:SF25">
    <property type="entry name" value="ALCOHOL DEHYDROGENASE, PUTATIVE (AFU_ORTHOLOGUE AFUA_1G14390)-RELATED"/>
    <property type="match status" value="1"/>
</dbReference>
<dbReference type="Proteomes" id="UP000761534">
    <property type="component" value="Unassembled WGS sequence"/>
</dbReference>
<keyword evidence="10" id="KW-1185">Reference proteome</keyword>
<dbReference type="SUPFAM" id="SSF50129">
    <property type="entry name" value="GroES-like"/>
    <property type="match status" value="1"/>
</dbReference>